<dbReference type="GO" id="GO:0031462">
    <property type="term" value="C:Cul2-RING ubiquitin ligase complex"/>
    <property type="evidence" value="ECO:0007669"/>
    <property type="project" value="TreeGrafter"/>
</dbReference>
<comment type="caution">
    <text evidence="2">The sequence shown here is derived from an EMBL/GenBank/DDBJ whole genome shotgun (WGS) entry which is preliminary data.</text>
</comment>
<gene>
    <name evidence="2" type="ORF">V5799_025993</name>
</gene>
<organism evidence="2 3">
    <name type="scientific">Amblyomma americanum</name>
    <name type="common">Lone star tick</name>
    <dbReference type="NCBI Taxonomy" id="6943"/>
    <lineage>
        <taxon>Eukaryota</taxon>
        <taxon>Metazoa</taxon>
        <taxon>Ecdysozoa</taxon>
        <taxon>Arthropoda</taxon>
        <taxon>Chelicerata</taxon>
        <taxon>Arachnida</taxon>
        <taxon>Acari</taxon>
        <taxon>Parasitiformes</taxon>
        <taxon>Ixodida</taxon>
        <taxon>Ixodoidea</taxon>
        <taxon>Ixodidae</taxon>
        <taxon>Amblyomminae</taxon>
        <taxon>Amblyomma</taxon>
    </lineage>
</organism>
<dbReference type="GO" id="GO:0006886">
    <property type="term" value="P:intracellular protein transport"/>
    <property type="evidence" value="ECO:0007669"/>
    <property type="project" value="InterPro"/>
</dbReference>
<evidence type="ECO:0000313" key="3">
    <source>
        <dbReference type="Proteomes" id="UP001321473"/>
    </source>
</evidence>
<proteinExistence type="predicted"/>
<dbReference type="AlphaFoldDB" id="A0AAQ4DJV1"/>
<dbReference type="GO" id="GO:1990756">
    <property type="term" value="F:ubiquitin-like ligase-substrate adaptor activity"/>
    <property type="evidence" value="ECO:0007669"/>
    <property type="project" value="TreeGrafter"/>
</dbReference>
<dbReference type="GO" id="GO:0043161">
    <property type="term" value="P:proteasome-mediated ubiquitin-dependent protein catabolic process"/>
    <property type="evidence" value="ECO:0007669"/>
    <property type="project" value="TreeGrafter"/>
</dbReference>
<evidence type="ECO:0008006" key="4">
    <source>
        <dbReference type="Google" id="ProtNLM"/>
    </source>
</evidence>
<dbReference type="InterPro" id="IPR019734">
    <property type="entry name" value="TPR_rpt"/>
</dbReference>
<dbReference type="InterPro" id="IPR042476">
    <property type="entry name" value="APPBP2"/>
</dbReference>
<dbReference type="Proteomes" id="UP001321473">
    <property type="component" value="Unassembled WGS sequence"/>
</dbReference>
<name>A0AAQ4DJV1_AMBAM</name>
<evidence type="ECO:0000256" key="1">
    <source>
        <dbReference type="PROSITE-ProRule" id="PRU00339"/>
    </source>
</evidence>
<dbReference type="EMBL" id="JARKHS020029827">
    <property type="protein sequence ID" value="KAK8762741.1"/>
    <property type="molecule type" value="Genomic_DNA"/>
</dbReference>
<dbReference type="PROSITE" id="PS50005">
    <property type="entry name" value="TPR"/>
    <property type="match status" value="1"/>
</dbReference>
<dbReference type="PANTHER" id="PTHR46575:SF1">
    <property type="entry name" value="AMYLOID PROTEIN-BINDING PROTEIN 2"/>
    <property type="match status" value="1"/>
</dbReference>
<keyword evidence="3" id="KW-1185">Reference proteome</keyword>
<keyword evidence="1" id="KW-0802">TPR repeat</keyword>
<reference evidence="2 3" key="1">
    <citation type="journal article" date="2023" name="Arcadia Sci">
        <title>De novo assembly of a long-read Amblyomma americanum tick genome.</title>
        <authorList>
            <person name="Chou S."/>
            <person name="Poskanzer K.E."/>
            <person name="Rollins M."/>
            <person name="Thuy-Boun P.S."/>
        </authorList>
    </citation>
    <scope>NUCLEOTIDE SEQUENCE [LARGE SCALE GENOMIC DNA]</scope>
    <source>
        <strain evidence="2">F_SG_1</strain>
        <tissue evidence="2">Salivary glands</tissue>
    </source>
</reference>
<feature type="repeat" description="TPR" evidence="1">
    <location>
        <begin position="511"/>
        <end position="544"/>
    </location>
</feature>
<protein>
    <recommendedName>
        <fullName evidence="4">Kinesin light chain</fullName>
    </recommendedName>
</protein>
<dbReference type="SUPFAM" id="SSF48452">
    <property type="entry name" value="TPR-like"/>
    <property type="match status" value="1"/>
</dbReference>
<dbReference type="Pfam" id="PF13374">
    <property type="entry name" value="TPR_10"/>
    <property type="match status" value="3"/>
</dbReference>
<sequence length="662" mass="76305">MRRCCKLFITIVNCYRASSPGHQAAPRAVAIRFDVNSGVMASRLEWIPESLYNSAVTTLVNNYPIFQKDVRYLPESIAFDILYQLYKQNKLCFLGLEFYDLDVFAKISKVKDKRHLLHHCFQAVMDHGTQTAHLLAEAYHRRCASSSPNTTLHYCSYEYVIPVGISLGNFLSDAGWFRESEKILLSCLSLCRKMDDYKHWVSALECCLRLLHVQHSYCKFTEAMETLEETKLYIVKLTNVGHSLNLAGLYSEFSSLYSCRSQYKEGFHIIRAEFDTPCTAKGSPDRFAQSHVQLCGQKGLFPSCKTAYDWAMQALMHLNSNAHPKSIIDVLRQASKACVVKREFKQAELLIKQALHLAWEHFGREHPKTADTLLDYGFYLLNTDSVSQSVRVYRKVLDIRQNVHGGNNLHVALAHEDLAYSSYVLEYRSGRFQNARDHAEKAMQIMTRLLPEDHLLLASSKRVKALILEEIAIDNTDKEQEQRLLQEALDLHVSALRLSCQAFGEMNVQTAKHYGNLGRLYQSMRRFKEAEEMHLKAIDIKERLLGPEDYEVALSVGHLASLYNYDMKLYEQAEQLYLRSIAIGTKLFGEAYSGLEYDYRGLLRVSMEMNKTNQVLRYTRVLEEWRQLRQRSLREGHDASPFTFCVCKVPPEDIYTYVTSLR</sequence>
<evidence type="ECO:0000313" key="2">
    <source>
        <dbReference type="EMBL" id="KAK8762741.1"/>
    </source>
</evidence>
<accession>A0AAQ4DJV1</accession>
<dbReference type="SMART" id="SM00028">
    <property type="entry name" value="TPR"/>
    <property type="match status" value="2"/>
</dbReference>
<dbReference type="InterPro" id="IPR011990">
    <property type="entry name" value="TPR-like_helical_dom_sf"/>
</dbReference>
<dbReference type="PANTHER" id="PTHR46575">
    <property type="entry name" value="AMYLOID PROTEIN-BINDING PROTEIN 2"/>
    <property type="match status" value="1"/>
</dbReference>
<dbReference type="Gene3D" id="1.25.40.10">
    <property type="entry name" value="Tetratricopeptide repeat domain"/>
    <property type="match status" value="2"/>
</dbReference>